<evidence type="ECO:0000313" key="3">
    <source>
        <dbReference type="Proteomes" id="UP000317593"/>
    </source>
</evidence>
<dbReference type="AlphaFoldDB" id="A0A521FF54"/>
<proteinExistence type="predicted"/>
<reference evidence="2 3" key="1">
    <citation type="submission" date="2017-05" db="EMBL/GenBank/DDBJ databases">
        <authorList>
            <person name="Varghese N."/>
            <person name="Submissions S."/>
        </authorList>
    </citation>
    <scope>NUCLEOTIDE SEQUENCE [LARGE SCALE GENOMIC DNA]</scope>
    <source>
        <strain evidence="2 3">DSM 21194</strain>
    </source>
</reference>
<gene>
    <name evidence="2" type="ORF">SAMN06265218_1338</name>
</gene>
<sequence>MPYGLLPNIKPLQRSTARRKTTPWETLSSTKHLALEKQVDQLPWQNNNRVAEDVVQSAESDIALNDEQPAPEEPNLNEINLAN</sequence>
<protein>
    <submittedName>
        <fullName evidence="2">Uncharacterized protein</fullName>
    </submittedName>
</protein>
<feature type="region of interest" description="Disordered" evidence="1">
    <location>
        <begin position="52"/>
        <end position="83"/>
    </location>
</feature>
<keyword evidence="3" id="KW-1185">Reference proteome</keyword>
<dbReference type="Proteomes" id="UP000317593">
    <property type="component" value="Unassembled WGS sequence"/>
</dbReference>
<dbReference type="EMBL" id="FXTH01000033">
    <property type="protein sequence ID" value="SMO94812.1"/>
    <property type="molecule type" value="Genomic_DNA"/>
</dbReference>
<name>A0A521FF54_9BACT</name>
<feature type="region of interest" description="Disordered" evidence="1">
    <location>
        <begin position="1"/>
        <end position="26"/>
    </location>
</feature>
<organism evidence="2 3">
    <name type="scientific">Fodinibius sediminis</name>
    <dbReference type="NCBI Taxonomy" id="1214077"/>
    <lineage>
        <taxon>Bacteria</taxon>
        <taxon>Pseudomonadati</taxon>
        <taxon>Balneolota</taxon>
        <taxon>Balneolia</taxon>
        <taxon>Balneolales</taxon>
        <taxon>Balneolaceae</taxon>
        <taxon>Fodinibius</taxon>
    </lineage>
</organism>
<evidence type="ECO:0000256" key="1">
    <source>
        <dbReference type="SAM" id="MobiDB-lite"/>
    </source>
</evidence>
<accession>A0A521FF54</accession>
<evidence type="ECO:0000313" key="2">
    <source>
        <dbReference type="EMBL" id="SMO94812.1"/>
    </source>
</evidence>